<reference evidence="1" key="1">
    <citation type="submission" date="2023-04" db="EMBL/GenBank/DDBJ databases">
        <title>Draft Genome sequencing of Naganishia species isolated from polar environments using Oxford Nanopore Technology.</title>
        <authorList>
            <person name="Leo P."/>
            <person name="Venkateswaran K."/>
        </authorList>
    </citation>
    <scope>NUCLEOTIDE SEQUENCE</scope>
    <source>
        <strain evidence="1">DBVPG 5303</strain>
    </source>
</reference>
<evidence type="ECO:0000313" key="2">
    <source>
        <dbReference type="Proteomes" id="UP001234202"/>
    </source>
</evidence>
<organism evidence="1 2">
    <name type="scientific">Naganishia onofrii</name>
    <dbReference type="NCBI Taxonomy" id="1851511"/>
    <lineage>
        <taxon>Eukaryota</taxon>
        <taxon>Fungi</taxon>
        <taxon>Dikarya</taxon>
        <taxon>Basidiomycota</taxon>
        <taxon>Agaricomycotina</taxon>
        <taxon>Tremellomycetes</taxon>
        <taxon>Filobasidiales</taxon>
        <taxon>Filobasidiaceae</taxon>
        <taxon>Naganishia</taxon>
    </lineage>
</organism>
<keyword evidence="2" id="KW-1185">Reference proteome</keyword>
<gene>
    <name evidence="1" type="ORF">QFC24_006371</name>
</gene>
<dbReference type="EMBL" id="JASBWV010000031">
    <property type="protein sequence ID" value="KAJ9117657.1"/>
    <property type="molecule type" value="Genomic_DNA"/>
</dbReference>
<evidence type="ECO:0000313" key="1">
    <source>
        <dbReference type="EMBL" id="KAJ9117657.1"/>
    </source>
</evidence>
<proteinExistence type="predicted"/>
<name>A0ACC2X2Y2_9TREE</name>
<accession>A0ACC2X2Y2</accession>
<comment type="caution">
    <text evidence="1">The sequence shown here is derived from an EMBL/GenBank/DDBJ whole genome shotgun (WGS) entry which is preliminary data.</text>
</comment>
<sequence>MITAAVYGQHLGYPVFVVRDAIGSHNLRSWDDKRNVSGSELVHGFSEWLRSEGGVGSVDVIYHASFISDGTMRLLEQQKDHVYVVPAINWLYGTLHDAEAFGSPIAKAEAVGYGRELEIAVAGLKEMYKRGVKILPGGDYGFAWTPHGPIAHRSLPDQQHFVNLIGMTPMDAILSATALGGEIMLHPHELGKVQPGYYADMIIVDGNPLDDISLLSGHKHIDMVMINGRIHKETYKAGV</sequence>
<dbReference type="Proteomes" id="UP001234202">
    <property type="component" value="Unassembled WGS sequence"/>
</dbReference>
<protein>
    <submittedName>
        <fullName evidence="1">Uncharacterized protein</fullName>
    </submittedName>
</protein>